<evidence type="ECO:0000256" key="1">
    <source>
        <dbReference type="RuleBase" id="RU003682"/>
    </source>
</evidence>
<comment type="similarity">
    <text evidence="1">Belongs to the iron/ascorbate-dependent oxidoreductase family.</text>
</comment>
<dbReference type="EMBL" id="CP001324">
    <property type="protein sequence ID" value="ACO61670.1"/>
    <property type="molecule type" value="Genomic_DNA"/>
</dbReference>
<proteinExistence type="inferred from homology"/>
<dbReference type="RefSeq" id="XP_002500412.1">
    <property type="nucleotide sequence ID" value="XM_002500366.1"/>
</dbReference>
<dbReference type="OrthoDB" id="288590at2759"/>
<accession>C1E140</accession>
<dbReference type="GeneID" id="8242037"/>
<dbReference type="PANTHER" id="PTHR47990">
    <property type="entry name" value="2-OXOGLUTARATE (2OG) AND FE(II)-DEPENDENT OXYGENASE SUPERFAMILY PROTEIN-RELATED"/>
    <property type="match status" value="1"/>
</dbReference>
<sequence length="340" mass="36633">MSPPDADTSAGLSEVDLERSLKASGVGDKAASSYAVPIVDLSNPDETAVADALWDAATTVGFFTVVGHGIDEESIDAQFEASREFFEQDLAVKEAASPFESALNSGFEHMKQVRPSTGLPDVKESLQVTARADAMSGRWPPKPADFEARTRAFMTKSHALAARILTLLEPRACPGQARGTLADAHTLWGPDGQCTLRHLHYPPMSAERVAALPPGSWRAGAHTDWCCVTLLFQRTGEFGLECAANPRTNSTEWAPVDPVPGGVAVNVGDMLSRWSDGRLLSNLHRVRMPAPNPGTGEVPVRYSLAFFMQADKSAMIQCAEQPPITAGDYILGRIRSNFEK</sequence>
<dbReference type="KEGG" id="mis:MICPUN_56736"/>
<dbReference type="SUPFAM" id="SSF51197">
    <property type="entry name" value="Clavaminate synthase-like"/>
    <property type="match status" value="1"/>
</dbReference>
<evidence type="ECO:0000259" key="2">
    <source>
        <dbReference type="PROSITE" id="PS51471"/>
    </source>
</evidence>
<keyword evidence="1" id="KW-0560">Oxidoreductase</keyword>
<dbReference type="InterPro" id="IPR005123">
    <property type="entry name" value="Oxoglu/Fe-dep_dioxygenase_dom"/>
</dbReference>
<evidence type="ECO:0000313" key="3">
    <source>
        <dbReference type="EMBL" id="ACO61670.1"/>
    </source>
</evidence>
<name>C1E140_MICCC</name>
<gene>
    <name evidence="3" type="ORF">MICPUN_56736</name>
</gene>
<dbReference type="eggNOG" id="KOG0143">
    <property type="taxonomic scope" value="Eukaryota"/>
</dbReference>
<keyword evidence="1" id="KW-0408">Iron</keyword>
<dbReference type="Pfam" id="PF14226">
    <property type="entry name" value="DIOX_N"/>
    <property type="match status" value="1"/>
</dbReference>
<dbReference type="AlphaFoldDB" id="C1E140"/>
<dbReference type="OMA" id="LMAWSDD"/>
<dbReference type="GO" id="GO:0046872">
    <property type="term" value="F:metal ion binding"/>
    <property type="evidence" value="ECO:0007669"/>
    <property type="project" value="UniProtKB-KW"/>
</dbReference>
<dbReference type="Gene3D" id="2.60.120.330">
    <property type="entry name" value="B-lactam Antibiotic, Isopenicillin N Synthase, Chain"/>
    <property type="match status" value="1"/>
</dbReference>
<protein>
    <submittedName>
        <fullName evidence="3">Dioxygenase</fullName>
    </submittedName>
</protein>
<dbReference type="Pfam" id="PF03171">
    <property type="entry name" value="2OG-FeII_Oxy"/>
    <property type="match status" value="1"/>
</dbReference>
<dbReference type="STRING" id="296587.C1E140"/>
<keyword evidence="4" id="KW-1185">Reference proteome</keyword>
<keyword evidence="3" id="KW-0223">Dioxygenase</keyword>
<dbReference type="PROSITE" id="PS51471">
    <property type="entry name" value="FE2OG_OXY"/>
    <property type="match status" value="1"/>
</dbReference>
<feature type="domain" description="Fe2OG dioxygenase" evidence="2">
    <location>
        <begin position="192"/>
        <end position="310"/>
    </location>
</feature>
<reference evidence="3 4" key="1">
    <citation type="journal article" date="2009" name="Science">
        <title>Green evolution and dynamic adaptations revealed by genomes of the marine picoeukaryotes Micromonas.</title>
        <authorList>
            <person name="Worden A.Z."/>
            <person name="Lee J.H."/>
            <person name="Mock T."/>
            <person name="Rouze P."/>
            <person name="Simmons M.P."/>
            <person name="Aerts A.L."/>
            <person name="Allen A.E."/>
            <person name="Cuvelier M.L."/>
            <person name="Derelle E."/>
            <person name="Everett M.V."/>
            <person name="Foulon E."/>
            <person name="Grimwood J."/>
            <person name="Gundlach H."/>
            <person name="Henrissat B."/>
            <person name="Napoli C."/>
            <person name="McDonald S.M."/>
            <person name="Parker M.S."/>
            <person name="Rombauts S."/>
            <person name="Salamov A."/>
            <person name="Von Dassow P."/>
            <person name="Badger J.H."/>
            <person name="Coutinho P.M."/>
            <person name="Demir E."/>
            <person name="Dubchak I."/>
            <person name="Gentemann C."/>
            <person name="Eikrem W."/>
            <person name="Gready J.E."/>
            <person name="John U."/>
            <person name="Lanier W."/>
            <person name="Lindquist E.A."/>
            <person name="Lucas S."/>
            <person name="Mayer K.F."/>
            <person name="Moreau H."/>
            <person name="Not F."/>
            <person name="Otillar R."/>
            <person name="Panaud O."/>
            <person name="Pangilinan J."/>
            <person name="Paulsen I."/>
            <person name="Piegu B."/>
            <person name="Poliakov A."/>
            <person name="Robbens S."/>
            <person name="Schmutz J."/>
            <person name="Toulza E."/>
            <person name="Wyss T."/>
            <person name="Zelensky A."/>
            <person name="Zhou K."/>
            <person name="Armbrust E.V."/>
            <person name="Bhattacharya D."/>
            <person name="Goodenough U.W."/>
            <person name="Van de Peer Y."/>
            <person name="Grigoriev I.V."/>
        </authorList>
    </citation>
    <scope>NUCLEOTIDE SEQUENCE [LARGE SCALE GENOMIC DNA]</scope>
    <source>
        <strain evidence="4">RCC299 / NOUM17</strain>
    </source>
</reference>
<dbReference type="GO" id="GO:0051213">
    <property type="term" value="F:dioxygenase activity"/>
    <property type="evidence" value="ECO:0007669"/>
    <property type="project" value="UniProtKB-KW"/>
</dbReference>
<dbReference type="InParanoid" id="C1E140"/>
<evidence type="ECO:0000313" key="4">
    <source>
        <dbReference type="Proteomes" id="UP000002009"/>
    </source>
</evidence>
<dbReference type="InterPro" id="IPR044861">
    <property type="entry name" value="IPNS-like_FE2OG_OXY"/>
</dbReference>
<dbReference type="InterPro" id="IPR026992">
    <property type="entry name" value="DIOX_N"/>
</dbReference>
<keyword evidence="1" id="KW-0479">Metal-binding</keyword>
<dbReference type="InterPro" id="IPR027443">
    <property type="entry name" value="IPNS-like_sf"/>
</dbReference>
<dbReference type="InterPro" id="IPR050231">
    <property type="entry name" value="Iron_ascorbate_oxido_reductase"/>
</dbReference>
<organism evidence="3 4">
    <name type="scientific">Micromonas commoda (strain RCC299 / NOUM17 / CCMP2709)</name>
    <name type="common">Picoplanktonic green alga</name>
    <dbReference type="NCBI Taxonomy" id="296587"/>
    <lineage>
        <taxon>Eukaryota</taxon>
        <taxon>Viridiplantae</taxon>
        <taxon>Chlorophyta</taxon>
        <taxon>Mamiellophyceae</taxon>
        <taxon>Mamiellales</taxon>
        <taxon>Mamiellaceae</taxon>
        <taxon>Micromonas</taxon>
    </lineage>
</organism>
<dbReference type="Proteomes" id="UP000002009">
    <property type="component" value="Chromosome 3"/>
</dbReference>